<comment type="caution">
    <text evidence="2">The sequence shown here is derived from an EMBL/GenBank/DDBJ whole genome shotgun (WGS) entry which is preliminary data.</text>
</comment>
<gene>
    <name evidence="2" type="ORF">J1605_021207</name>
</gene>
<protein>
    <submittedName>
        <fullName evidence="2">Uncharacterized protein</fullName>
    </submittedName>
</protein>
<feature type="region of interest" description="Disordered" evidence="1">
    <location>
        <begin position="160"/>
        <end position="209"/>
    </location>
</feature>
<feature type="region of interest" description="Disordered" evidence="1">
    <location>
        <begin position="1"/>
        <end position="45"/>
    </location>
</feature>
<evidence type="ECO:0000313" key="2">
    <source>
        <dbReference type="EMBL" id="KAJ8790779.1"/>
    </source>
</evidence>
<proteinExistence type="predicted"/>
<evidence type="ECO:0000313" key="3">
    <source>
        <dbReference type="Proteomes" id="UP001159641"/>
    </source>
</evidence>
<name>A0AB34HGN3_ESCRO</name>
<feature type="region of interest" description="Disordered" evidence="1">
    <location>
        <begin position="68"/>
        <end position="109"/>
    </location>
</feature>
<organism evidence="2 3">
    <name type="scientific">Eschrichtius robustus</name>
    <name type="common">California gray whale</name>
    <name type="synonym">Eschrichtius gibbosus</name>
    <dbReference type="NCBI Taxonomy" id="9764"/>
    <lineage>
        <taxon>Eukaryota</taxon>
        <taxon>Metazoa</taxon>
        <taxon>Chordata</taxon>
        <taxon>Craniata</taxon>
        <taxon>Vertebrata</taxon>
        <taxon>Euteleostomi</taxon>
        <taxon>Mammalia</taxon>
        <taxon>Eutheria</taxon>
        <taxon>Laurasiatheria</taxon>
        <taxon>Artiodactyla</taxon>
        <taxon>Whippomorpha</taxon>
        <taxon>Cetacea</taxon>
        <taxon>Mysticeti</taxon>
        <taxon>Eschrichtiidae</taxon>
        <taxon>Eschrichtius</taxon>
    </lineage>
</organism>
<reference evidence="2 3" key="1">
    <citation type="submission" date="2022-11" db="EMBL/GenBank/DDBJ databases">
        <title>Whole genome sequence of Eschrichtius robustus ER-17-0199.</title>
        <authorList>
            <person name="Bruniche-Olsen A."/>
            <person name="Black A.N."/>
            <person name="Fields C.J."/>
            <person name="Walden K."/>
            <person name="Dewoody J.A."/>
        </authorList>
    </citation>
    <scope>NUCLEOTIDE SEQUENCE [LARGE SCALE GENOMIC DNA]</scope>
    <source>
        <strain evidence="2">ER-17-0199</strain>
        <tissue evidence="2">Blubber</tissue>
    </source>
</reference>
<dbReference type="AlphaFoldDB" id="A0AB34HGN3"/>
<keyword evidence="3" id="KW-1185">Reference proteome</keyword>
<evidence type="ECO:0000256" key="1">
    <source>
        <dbReference type="SAM" id="MobiDB-lite"/>
    </source>
</evidence>
<feature type="compositionally biased region" description="Basic and acidic residues" evidence="1">
    <location>
        <begin position="172"/>
        <end position="200"/>
    </location>
</feature>
<accession>A0AB34HGN3</accession>
<dbReference type="EMBL" id="JAIQCJ010001330">
    <property type="protein sequence ID" value="KAJ8790779.1"/>
    <property type="molecule type" value="Genomic_DNA"/>
</dbReference>
<sequence length="209" mass="22400">MMKCVLRLRERGHAPPSFPSNQPRTRAPPQAVTSSPRQEVGSEPAVFSGVQRLQRLQPLEKRSFTGPRCLPVSRVPPPAGEEVLKESEGLEGPGLRERKARPGNAWPAGRRRGLAGDSLGSGITSAWLGVCCGPESFPRLPRGPPGSWRLGLLCVPPAGSPSPLFKGGPLVEKTRRTADSLPRPDPEVTCHDLRVSERSACDTSQSPPG</sequence>
<dbReference type="Proteomes" id="UP001159641">
    <property type="component" value="Unassembled WGS sequence"/>
</dbReference>